<dbReference type="Gene3D" id="2.60.120.10">
    <property type="entry name" value="Jelly Rolls"/>
    <property type="match status" value="1"/>
</dbReference>
<name>A0ABW0J9Z2_9BURK</name>
<feature type="domain" description="Cupin type-2" evidence="1">
    <location>
        <begin position="44"/>
        <end position="104"/>
    </location>
</feature>
<dbReference type="RefSeq" id="WP_377711866.1">
    <property type="nucleotide sequence ID" value="NZ_JBHSMP010000016.1"/>
</dbReference>
<keyword evidence="3" id="KW-1185">Reference proteome</keyword>
<evidence type="ECO:0000313" key="2">
    <source>
        <dbReference type="EMBL" id="MFC5429834.1"/>
    </source>
</evidence>
<evidence type="ECO:0000259" key="1">
    <source>
        <dbReference type="Pfam" id="PF07883"/>
    </source>
</evidence>
<dbReference type="EMBL" id="JBHSMP010000016">
    <property type="protein sequence ID" value="MFC5429834.1"/>
    <property type="molecule type" value="Genomic_DNA"/>
</dbReference>
<protein>
    <submittedName>
        <fullName evidence="2">Cupin domain-containing protein</fullName>
    </submittedName>
</protein>
<proteinExistence type="predicted"/>
<dbReference type="PANTHER" id="PTHR36440">
    <property type="entry name" value="PUTATIVE (AFU_ORTHOLOGUE AFUA_8G07350)-RELATED"/>
    <property type="match status" value="1"/>
</dbReference>
<sequence>MNPQPFVVTPREYARALNVVGEKITVLASREATRGYEIFLQEGPEGSGPPPHSHDWDESFYVIKGSVEITCNGMTTTATPGTLVHVPAGAVHSFTMGVGGCEMLSVAGHTGEASALFTMIDAEVPPGPPDVAKLLEIAAKCNVRIGA</sequence>
<comment type="caution">
    <text evidence="2">The sequence shown here is derived from an EMBL/GenBank/DDBJ whole genome shotgun (WGS) entry which is preliminary data.</text>
</comment>
<organism evidence="2 3">
    <name type="scientific">Paraburkholderia denitrificans</name>
    <dbReference type="NCBI Taxonomy" id="694025"/>
    <lineage>
        <taxon>Bacteria</taxon>
        <taxon>Pseudomonadati</taxon>
        <taxon>Pseudomonadota</taxon>
        <taxon>Betaproteobacteria</taxon>
        <taxon>Burkholderiales</taxon>
        <taxon>Burkholderiaceae</taxon>
        <taxon>Paraburkholderia</taxon>
    </lineage>
</organism>
<dbReference type="InterPro" id="IPR013096">
    <property type="entry name" value="Cupin_2"/>
</dbReference>
<dbReference type="InterPro" id="IPR053146">
    <property type="entry name" value="QDO-like"/>
</dbReference>
<dbReference type="PANTHER" id="PTHR36440:SF1">
    <property type="entry name" value="PUTATIVE (AFU_ORTHOLOGUE AFUA_8G07350)-RELATED"/>
    <property type="match status" value="1"/>
</dbReference>
<dbReference type="SUPFAM" id="SSF51182">
    <property type="entry name" value="RmlC-like cupins"/>
    <property type="match status" value="1"/>
</dbReference>
<dbReference type="InterPro" id="IPR014710">
    <property type="entry name" value="RmlC-like_jellyroll"/>
</dbReference>
<evidence type="ECO:0000313" key="3">
    <source>
        <dbReference type="Proteomes" id="UP001596103"/>
    </source>
</evidence>
<accession>A0ABW0J9Z2</accession>
<reference evidence="3" key="1">
    <citation type="journal article" date="2019" name="Int. J. Syst. Evol. Microbiol.">
        <title>The Global Catalogue of Microorganisms (GCM) 10K type strain sequencing project: providing services to taxonomists for standard genome sequencing and annotation.</title>
        <authorList>
            <consortium name="The Broad Institute Genomics Platform"/>
            <consortium name="The Broad Institute Genome Sequencing Center for Infectious Disease"/>
            <person name="Wu L."/>
            <person name="Ma J."/>
        </authorList>
    </citation>
    <scope>NUCLEOTIDE SEQUENCE [LARGE SCALE GENOMIC DNA]</scope>
    <source>
        <strain evidence="3">CCUG 56042</strain>
    </source>
</reference>
<dbReference type="InterPro" id="IPR011051">
    <property type="entry name" value="RmlC_Cupin_sf"/>
</dbReference>
<gene>
    <name evidence="2" type="ORF">ACFPTO_13655</name>
</gene>
<dbReference type="Pfam" id="PF07883">
    <property type="entry name" value="Cupin_2"/>
    <property type="match status" value="1"/>
</dbReference>
<dbReference type="Proteomes" id="UP001596103">
    <property type="component" value="Unassembled WGS sequence"/>
</dbReference>